<name>A0ABV0J522_9CYAN</name>
<protein>
    <submittedName>
        <fullName evidence="6">ATP-binding cassette domain-containing protein</fullName>
    </submittedName>
</protein>
<feature type="domain" description="ABC transporter" evidence="5">
    <location>
        <begin position="306"/>
        <end position="532"/>
    </location>
</feature>
<dbReference type="PANTHER" id="PTHR19211">
    <property type="entry name" value="ATP-BINDING TRANSPORT PROTEIN-RELATED"/>
    <property type="match status" value="1"/>
</dbReference>
<dbReference type="Gene3D" id="3.40.50.300">
    <property type="entry name" value="P-loop containing nucleotide triphosphate hydrolases"/>
    <property type="match status" value="2"/>
</dbReference>
<dbReference type="PROSITE" id="PS50893">
    <property type="entry name" value="ABC_TRANSPORTER_2"/>
    <property type="match status" value="2"/>
</dbReference>
<evidence type="ECO:0000256" key="3">
    <source>
        <dbReference type="ARBA" id="ARBA00022840"/>
    </source>
</evidence>
<feature type="coiled-coil region" evidence="4">
    <location>
        <begin position="208"/>
        <end position="249"/>
    </location>
</feature>
<dbReference type="InterPro" id="IPR003593">
    <property type="entry name" value="AAA+_ATPase"/>
</dbReference>
<dbReference type="EMBL" id="JAMPKM010000003">
    <property type="protein sequence ID" value="MEP0816877.1"/>
    <property type="molecule type" value="Genomic_DNA"/>
</dbReference>
<dbReference type="RefSeq" id="WP_190439093.1">
    <property type="nucleotide sequence ID" value="NZ_JAMPKM010000003.1"/>
</dbReference>
<dbReference type="InterPro" id="IPR017871">
    <property type="entry name" value="ABC_transporter-like_CS"/>
</dbReference>
<dbReference type="InterPro" id="IPR050611">
    <property type="entry name" value="ABCF"/>
</dbReference>
<evidence type="ECO:0000313" key="6">
    <source>
        <dbReference type="EMBL" id="MEP0816877.1"/>
    </source>
</evidence>
<dbReference type="InterPro" id="IPR027417">
    <property type="entry name" value="P-loop_NTPase"/>
</dbReference>
<organism evidence="6 7">
    <name type="scientific">Trichocoleus desertorum GB2-A4</name>
    <dbReference type="NCBI Taxonomy" id="2933944"/>
    <lineage>
        <taxon>Bacteria</taxon>
        <taxon>Bacillati</taxon>
        <taxon>Cyanobacteriota</taxon>
        <taxon>Cyanophyceae</taxon>
        <taxon>Leptolyngbyales</taxon>
        <taxon>Trichocoleusaceae</taxon>
        <taxon>Trichocoleus</taxon>
    </lineage>
</organism>
<accession>A0ABV0J522</accession>
<keyword evidence="2" id="KW-0547">Nucleotide-binding</keyword>
<sequence length="534" mass="58881">MESRVLLRAENLSYNLTADRTLFQEIDVSIQAGDRIALVGPNGVGKSTLLQLLAGLVQPSSGSIYQKDSIYYLPQISTLPLEQQQQTVLAWLNSIADDWWAIADILETKLATVVDLSLSIANLSGGELTKLFLAIGLAQEPRILLLDEPTNHMDLAALEALRQFLCHFSGAFVIVSHKPFFLDQVANTTWELMPTGIQVYGGNFSFYKEQKAIALENAERSHEAAKKDLKRAKEAALKEQQRAARSQREGRLQALDNSMGKAAKRYFANRASATAGTAAKKHDIALVQAQQKLAETKIRTSKATLIRLEEKLRKVRNLIDIQGADLRVGDRTLIKDIQLHVKTGDRIAVLGANGSGKSTLVKAILGLAATEAVLEAGEVRLATDLQAMYLDQTYAVVDRQKTILENMQAANPQLSYQLLRQQLGHFLFFNETVYQSAAVLSGGELARLAIAMITISEVDLLILDEPTNNLDTVTVEPMIAALNQYQGALWVISHDLDFLSQIGITKALRLNKQTLQPTTHLPSDSPNFYRELLA</sequence>
<proteinExistence type="predicted"/>
<dbReference type="PROSITE" id="PS00211">
    <property type="entry name" value="ABC_TRANSPORTER_1"/>
    <property type="match status" value="2"/>
</dbReference>
<reference evidence="6 7" key="1">
    <citation type="submission" date="2022-04" db="EMBL/GenBank/DDBJ databases">
        <title>Positive selection, recombination, and allopatry shape intraspecific diversity of widespread and dominant cyanobacteria.</title>
        <authorList>
            <person name="Wei J."/>
            <person name="Shu W."/>
            <person name="Hu C."/>
        </authorList>
    </citation>
    <scope>NUCLEOTIDE SEQUENCE [LARGE SCALE GENOMIC DNA]</scope>
    <source>
        <strain evidence="6 7">GB2-A4</strain>
    </source>
</reference>
<evidence type="ECO:0000256" key="1">
    <source>
        <dbReference type="ARBA" id="ARBA00022737"/>
    </source>
</evidence>
<dbReference type="SUPFAM" id="SSF52540">
    <property type="entry name" value="P-loop containing nucleoside triphosphate hydrolases"/>
    <property type="match status" value="2"/>
</dbReference>
<evidence type="ECO:0000259" key="5">
    <source>
        <dbReference type="PROSITE" id="PS50893"/>
    </source>
</evidence>
<evidence type="ECO:0000256" key="2">
    <source>
        <dbReference type="ARBA" id="ARBA00022741"/>
    </source>
</evidence>
<dbReference type="PANTHER" id="PTHR19211:SF6">
    <property type="entry name" value="BLL7188 PROTEIN"/>
    <property type="match status" value="1"/>
</dbReference>
<dbReference type="Pfam" id="PF00005">
    <property type="entry name" value="ABC_tran"/>
    <property type="match status" value="2"/>
</dbReference>
<keyword evidence="7" id="KW-1185">Reference proteome</keyword>
<keyword evidence="3 6" id="KW-0067">ATP-binding</keyword>
<dbReference type="SMART" id="SM00382">
    <property type="entry name" value="AAA"/>
    <property type="match status" value="2"/>
</dbReference>
<evidence type="ECO:0000313" key="7">
    <source>
        <dbReference type="Proteomes" id="UP001464891"/>
    </source>
</evidence>
<keyword evidence="4" id="KW-0175">Coiled coil</keyword>
<gene>
    <name evidence="6" type="ORF">NC998_07185</name>
</gene>
<keyword evidence="1" id="KW-0677">Repeat</keyword>
<feature type="domain" description="ABC transporter" evidence="5">
    <location>
        <begin position="7"/>
        <end position="219"/>
    </location>
</feature>
<dbReference type="InterPro" id="IPR003439">
    <property type="entry name" value="ABC_transporter-like_ATP-bd"/>
</dbReference>
<dbReference type="NCBIfam" id="NF000355">
    <property type="entry name" value="ribo_prot_ABC_F"/>
    <property type="match status" value="1"/>
</dbReference>
<dbReference type="GO" id="GO:0005524">
    <property type="term" value="F:ATP binding"/>
    <property type="evidence" value="ECO:0007669"/>
    <property type="project" value="UniProtKB-KW"/>
</dbReference>
<dbReference type="Proteomes" id="UP001464891">
    <property type="component" value="Unassembled WGS sequence"/>
</dbReference>
<dbReference type="CDD" id="cd03221">
    <property type="entry name" value="ABCF_EF-3"/>
    <property type="match status" value="2"/>
</dbReference>
<evidence type="ECO:0000256" key="4">
    <source>
        <dbReference type="SAM" id="Coils"/>
    </source>
</evidence>
<comment type="caution">
    <text evidence="6">The sequence shown here is derived from an EMBL/GenBank/DDBJ whole genome shotgun (WGS) entry which is preliminary data.</text>
</comment>